<feature type="compositionally biased region" description="Low complexity" evidence="1">
    <location>
        <begin position="46"/>
        <end position="59"/>
    </location>
</feature>
<reference evidence="2 3" key="1">
    <citation type="submission" date="2021-02" db="EMBL/GenBank/DDBJ databases">
        <title>Genome assembly of Pseudopithomyces chartarum.</title>
        <authorList>
            <person name="Jauregui R."/>
            <person name="Singh J."/>
            <person name="Voisey C."/>
        </authorList>
    </citation>
    <scope>NUCLEOTIDE SEQUENCE [LARGE SCALE GENOMIC DNA]</scope>
    <source>
        <strain evidence="2 3">AGR01</strain>
    </source>
</reference>
<organism evidence="2 3">
    <name type="scientific">Pseudopithomyces chartarum</name>
    <dbReference type="NCBI Taxonomy" id="1892770"/>
    <lineage>
        <taxon>Eukaryota</taxon>
        <taxon>Fungi</taxon>
        <taxon>Dikarya</taxon>
        <taxon>Ascomycota</taxon>
        <taxon>Pezizomycotina</taxon>
        <taxon>Dothideomycetes</taxon>
        <taxon>Pleosporomycetidae</taxon>
        <taxon>Pleosporales</taxon>
        <taxon>Massarineae</taxon>
        <taxon>Didymosphaeriaceae</taxon>
        <taxon>Pseudopithomyces</taxon>
    </lineage>
</organism>
<name>A0AAN6M0M3_9PLEO</name>
<dbReference type="EMBL" id="WVTA01000004">
    <property type="protein sequence ID" value="KAK3213663.1"/>
    <property type="molecule type" value="Genomic_DNA"/>
</dbReference>
<evidence type="ECO:0000313" key="2">
    <source>
        <dbReference type="EMBL" id="KAK3213663.1"/>
    </source>
</evidence>
<feature type="region of interest" description="Disordered" evidence="1">
    <location>
        <begin position="44"/>
        <end position="63"/>
    </location>
</feature>
<comment type="caution">
    <text evidence="2">The sequence shown here is derived from an EMBL/GenBank/DDBJ whole genome shotgun (WGS) entry which is preliminary data.</text>
</comment>
<keyword evidence="3" id="KW-1185">Reference proteome</keyword>
<evidence type="ECO:0000256" key="1">
    <source>
        <dbReference type="SAM" id="MobiDB-lite"/>
    </source>
</evidence>
<accession>A0AAN6M0M3</accession>
<sequence>MIDNLGVCTSNYAYSSTALGNGGGGVEWNKDQRTVLAEVEPTLTFPYPSTRTPTPTSSSGIAGSLARPTGAIFDFEMGGAAMLAAVLAM</sequence>
<protein>
    <submittedName>
        <fullName evidence="2">Uncharacterized protein</fullName>
    </submittedName>
</protein>
<dbReference type="AlphaFoldDB" id="A0AAN6M0M3"/>
<dbReference type="Proteomes" id="UP001280581">
    <property type="component" value="Unassembled WGS sequence"/>
</dbReference>
<gene>
    <name evidence="2" type="ORF">GRF29_28g590165</name>
</gene>
<proteinExistence type="predicted"/>
<evidence type="ECO:0000313" key="3">
    <source>
        <dbReference type="Proteomes" id="UP001280581"/>
    </source>
</evidence>